<feature type="compositionally biased region" description="Polar residues" evidence="1">
    <location>
        <begin position="200"/>
        <end position="209"/>
    </location>
</feature>
<accession>A0A8B8UHS9</accession>
<feature type="compositionally biased region" description="Polar residues" evidence="1">
    <location>
        <begin position="1"/>
        <end position="10"/>
    </location>
</feature>
<feature type="compositionally biased region" description="Low complexity" evidence="1">
    <location>
        <begin position="433"/>
        <end position="442"/>
    </location>
</feature>
<dbReference type="RefSeq" id="XP_032354124.1">
    <property type="nucleotide sequence ID" value="XM_032498233.1"/>
</dbReference>
<feature type="region of interest" description="Disordered" evidence="1">
    <location>
        <begin position="43"/>
        <end position="341"/>
    </location>
</feature>
<dbReference type="Proteomes" id="UP000694856">
    <property type="component" value="Chromosome 16"/>
</dbReference>
<evidence type="ECO:0000256" key="1">
    <source>
        <dbReference type="SAM" id="MobiDB-lite"/>
    </source>
</evidence>
<organism evidence="2 3">
    <name type="scientific">Camelus ferus</name>
    <name type="common">Wild bactrian camel</name>
    <name type="synonym">Camelus bactrianus ferus</name>
    <dbReference type="NCBI Taxonomy" id="419612"/>
    <lineage>
        <taxon>Eukaryota</taxon>
        <taxon>Metazoa</taxon>
        <taxon>Chordata</taxon>
        <taxon>Craniata</taxon>
        <taxon>Vertebrata</taxon>
        <taxon>Euteleostomi</taxon>
        <taxon>Mammalia</taxon>
        <taxon>Eutheria</taxon>
        <taxon>Laurasiatheria</taxon>
        <taxon>Artiodactyla</taxon>
        <taxon>Tylopoda</taxon>
        <taxon>Camelidae</taxon>
        <taxon>Camelus</taxon>
    </lineage>
</organism>
<evidence type="ECO:0000313" key="3">
    <source>
        <dbReference type="RefSeq" id="XP_032354124.1"/>
    </source>
</evidence>
<feature type="compositionally biased region" description="Basic residues" evidence="1">
    <location>
        <begin position="55"/>
        <end position="64"/>
    </location>
</feature>
<feature type="compositionally biased region" description="Pro residues" evidence="1">
    <location>
        <begin position="253"/>
        <end position="266"/>
    </location>
</feature>
<name>A0A8B8UHS9_CAMFR</name>
<gene>
    <name evidence="3" type="primary">LOC116669235</name>
</gene>
<dbReference type="AlphaFoldDB" id="A0A8B8UHS9"/>
<feature type="region of interest" description="Disordered" evidence="1">
    <location>
        <begin position="509"/>
        <end position="537"/>
    </location>
</feature>
<reference evidence="3" key="1">
    <citation type="submission" date="2025-08" db="UniProtKB">
        <authorList>
            <consortium name="RefSeq"/>
        </authorList>
    </citation>
    <scope>IDENTIFICATION</scope>
    <source>
        <tissue evidence="3">Ear skin</tissue>
    </source>
</reference>
<protein>
    <submittedName>
        <fullName evidence="3">Nascent polypeptide-associated complex subunit alpha, muscle-specific form-like</fullName>
    </submittedName>
</protein>
<dbReference type="GeneID" id="116669235"/>
<dbReference type="KEGG" id="cfr:116669235"/>
<proteinExistence type="predicted"/>
<feature type="compositionally biased region" description="Basic and acidic residues" evidence="1">
    <location>
        <begin position="306"/>
        <end position="323"/>
    </location>
</feature>
<feature type="compositionally biased region" description="Polar residues" evidence="1">
    <location>
        <begin position="519"/>
        <end position="528"/>
    </location>
</feature>
<feature type="region of interest" description="Disordered" evidence="1">
    <location>
        <begin position="432"/>
        <end position="455"/>
    </location>
</feature>
<sequence>MPSAPESSQCAGRGGRDRAKGGAAAVLPGVGALFVGYRIDRSAHSTLGAAGVSKTRSRAGHPRSPKGTPRLPHDRARFIFPPLGPGQPQDQAIYTRDPAWPPAELPAGQSPAPEGHPTERPPGEAGKSRSCGPDRPGPARIRGHEGVRLASQAPYRGPPGVGGARPSPRPAEHPGRAYLPPLRRRRPLPSSLPGAEPGATQGSGRSRVTSPCARHRCLAPPLSAPPGPRRSGAPALPDGADPGGSCAFSPCQPSAPAPSDPPPTSPAPDAALGAWARGPSSPSISHSLRARLPLPRIDRSATGSRVLRDSDSLASHARAEPSDRWGCAHSRTPRRGSVRGPCGVSASLLSSGVSRPLSPPRISAPIRNLGFLQGAGGGGFSQMLGDASHPQALTEAGWGLAPAPAWSPTILTPNSKNVATLAHTREEVRDAARAASSSSVEGSRVKPTELPGPWVSEGTLGKEDSAQLQMVPQLPAPVALTGFPEMEDGSQAPPENVLGNLERLLRVLAAAPPGRSGDRSSAPTQDQISGARGPPGA</sequence>
<feature type="region of interest" description="Disordered" evidence="1">
    <location>
        <begin position="1"/>
        <end position="23"/>
    </location>
</feature>
<evidence type="ECO:0000313" key="2">
    <source>
        <dbReference type="Proteomes" id="UP000694856"/>
    </source>
</evidence>
<keyword evidence="2" id="KW-1185">Reference proteome</keyword>